<name>A0AAN8DRM5_CHAGU</name>
<feature type="region of interest" description="Disordered" evidence="1">
    <location>
        <begin position="1"/>
        <end position="28"/>
    </location>
</feature>
<dbReference type="Proteomes" id="UP001331515">
    <property type="component" value="Unassembled WGS sequence"/>
</dbReference>
<dbReference type="AlphaFoldDB" id="A0AAN8DRM5"/>
<reference evidence="2 3" key="1">
    <citation type="journal article" date="2023" name="Mol. Biol. Evol.">
        <title>Genomics of Secondarily Temperate Adaptation in the Only Non-Antarctic Icefish.</title>
        <authorList>
            <person name="Rivera-Colon A.G."/>
            <person name="Rayamajhi N."/>
            <person name="Minhas B.F."/>
            <person name="Madrigal G."/>
            <person name="Bilyk K.T."/>
            <person name="Yoon V."/>
            <person name="Hune M."/>
            <person name="Gregory S."/>
            <person name="Cheng C.H.C."/>
            <person name="Catchen J.M."/>
        </authorList>
    </citation>
    <scope>NUCLEOTIDE SEQUENCE [LARGE SCALE GENOMIC DNA]</scope>
    <source>
        <tissue evidence="2">White muscle</tissue>
    </source>
</reference>
<sequence>MHSLLAAPGQRAHCGAAGTQAGKQQAHRHRWLSFNDHHRRQVGHWLERRRERLEMDRDGRSGHSMQMHLG</sequence>
<feature type="compositionally biased region" description="Low complexity" evidence="1">
    <location>
        <begin position="15"/>
        <end position="24"/>
    </location>
</feature>
<organism evidence="2 3">
    <name type="scientific">Champsocephalus gunnari</name>
    <name type="common">Mackerel icefish</name>
    <dbReference type="NCBI Taxonomy" id="52237"/>
    <lineage>
        <taxon>Eukaryota</taxon>
        <taxon>Metazoa</taxon>
        <taxon>Chordata</taxon>
        <taxon>Craniata</taxon>
        <taxon>Vertebrata</taxon>
        <taxon>Euteleostomi</taxon>
        <taxon>Actinopterygii</taxon>
        <taxon>Neopterygii</taxon>
        <taxon>Teleostei</taxon>
        <taxon>Neoteleostei</taxon>
        <taxon>Acanthomorphata</taxon>
        <taxon>Eupercaria</taxon>
        <taxon>Perciformes</taxon>
        <taxon>Notothenioidei</taxon>
        <taxon>Channichthyidae</taxon>
        <taxon>Champsocephalus</taxon>
    </lineage>
</organism>
<gene>
    <name evidence="2" type="ORF">CgunFtcFv8_022626</name>
</gene>
<protein>
    <submittedName>
        <fullName evidence="2">Uncharacterized protein</fullName>
    </submittedName>
</protein>
<accession>A0AAN8DRM5</accession>
<keyword evidence="3" id="KW-1185">Reference proteome</keyword>
<dbReference type="EMBL" id="JAURVH010001519">
    <property type="protein sequence ID" value="KAK5927104.1"/>
    <property type="molecule type" value="Genomic_DNA"/>
</dbReference>
<evidence type="ECO:0000313" key="2">
    <source>
        <dbReference type="EMBL" id="KAK5927104.1"/>
    </source>
</evidence>
<proteinExistence type="predicted"/>
<comment type="caution">
    <text evidence="2">The sequence shown here is derived from an EMBL/GenBank/DDBJ whole genome shotgun (WGS) entry which is preliminary data.</text>
</comment>
<evidence type="ECO:0000256" key="1">
    <source>
        <dbReference type="SAM" id="MobiDB-lite"/>
    </source>
</evidence>
<evidence type="ECO:0000313" key="3">
    <source>
        <dbReference type="Proteomes" id="UP001331515"/>
    </source>
</evidence>